<dbReference type="SUPFAM" id="SSF56219">
    <property type="entry name" value="DNase I-like"/>
    <property type="match status" value="1"/>
</dbReference>
<dbReference type="CDD" id="cd00590">
    <property type="entry name" value="RRM_SF"/>
    <property type="match status" value="1"/>
</dbReference>
<keyword evidence="4" id="KW-1185">Reference proteome</keyword>
<dbReference type="Pfam" id="PF00078">
    <property type="entry name" value="RVT_1"/>
    <property type="match status" value="1"/>
</dbReference>
<feature type="region of interest" description="Disordered" evidence="1">
    <location>
        <begin position="1530"/>
        <end position="1551"/>
    </location>
</feature>
<dbReference type="PANTHER" id="PTHR33116">
    <property type="entry name" value="REVERSE TRANSCRIPTASE ZINC-BINDING DOMAIN-CONTAINING PROTEIN-RELATED-RELATED"/>
    <property type="match status" value="1"/>
</dbReference>
<accession>A0ABQ5HCV7</accession>
<dbReference type="InterPro" id="IPR036691">
    <property type="entry name" value="Endo/exonu/phosph_ase_sf"/>
</dbReference>
<dbReference type="CDD" id="cd01650">
    <property type="entry name" value="RT_nLTR_like"/>
    <property type="match status" value="1"/>
</dbReference>
<feature type="compositionally biased region" description="Basic and acidic residues" evidence="1">
    <location>
        <begin position="420"/>
        <end position="444"/>
    </location>
</feature>
<keyword evidence="3" id="KW-0808">Transferase</keyword>
<dbReference type="SUPFAM" id="SSF56672">
    <property type="entry name" value="DNA/RNA polymerases"/>
    <property type="match status" value="1"/>
</dbReference>
<feature type="region of interest" description="Disordered" evidence="1">
    <location>
        <begin position="420"/>
        <end position="458"/>
    </location>
</feature>
<protein>
    <submittedName>
        <fullName evidence="3">RNA-directed DNA polymerase, eukaryota</fullName>
    </submittedName>
</protein>
<sequence>MLDDAKILARVISIWKSHPKQRPNEVWSLDAVLQDQMGNQVQASLGIKDIRSSTNLDEGAQHNSCYRIVSFSVGCLRTMGIDDWQEVSRKNNRYRTKEDDVIKISISIYVSNFPESFSAKDLFHACSKYGHVVDSFIPSKRNSGTNVVGPNGGSLGNENTFANVLSKKPVPMSDVIDSQPVIVLDDDCVQSQDLTLSLMGKVLLEFKSLKVRDLFCENVGVKSWFSEITPASVDFCPDGRIVWVDVEGVPFKFWTANTFSRIAARWGKMLESDDIDENCYHSRRLCIYTKIHSNIFENFKIVFKGKVFWLRAKEVPGWEPEFLEIDDEEERSDKASMEEDEFIGNFSDKDEEVSETVFENASGTKQNASGTKVNVSEDPFGIYSILNKKNAVNAANEVTNSHSIPHPLGFTPVQEKACEDNDENIEHSKSNSGSKEEEAIREDLNSMSDKGGSVNMGRFKTTEAPRSGGSFLSLMEDVVKVGVTMGYNMDGVVRFKSDRFGSIFNEKGADEFNSFIANSGLEEVPLGGCNFTWCHKSAAKMSKLDRFLVSNNLFTYCPHISAITLDRFLSDHRPILLRETSFDYGPVPFRFFQHWIEIDGFSKFIEDTWNLAPVSGTNALCVLISKMKFLKNRIREWINVSRVKTNGDIQCFKEELRVLDEVIDKGEGSDTILTKRLELINDIKRIEQLKAKEMAQKSKIKWAIEGDENSRFFHGMLNKKRNQQNIRGILVNGDWIDHPLEVKREFFNHFRDRFANSKDTRITIDMTFPKQISNDQKEDLERALTKDELKAAVWDCGTDKSPGPDGFTFGFYRHYWSVIEHDVFDAVNYFFNSGIIPKGGNPSFITLIPKIPAANLVKDFRPICLIGSIYKIIAKILANRLVGVLDNIVHEVQSAFISGRQILDGPFILNEILQWCKTKKKQSLIFKVDFEKAFNSVRWDFLDDVLKKFSFGLKQGDPLSPFLFILIMESLHLSFQRVVDSGMFKGLNLSNSMCISHMFYADDVVFVGKWSDENINTLTNVLECFHRASGLKINMSKSKIMGVNVDENKVNLAASKLGCLSLYSPFSYLGMKVGDMMSRAQAWKEVVDKVKNRLSKWKMKALSIGGRLTLLKSVLGSIPIFHMSIFRVPLTVLQMLESLRGHFFNGHEIGSNKATWVKWEKVLTAKDKGGLGVASLYALNRGLLVKWFWRFYNQETSLWKNVIQAINGRDGNVHSINKSAVHSCWTTIVKEIRRLGVSGLNIFDFMKQKVGNGNIIKFWTDNWYHGGILKDIYPRLYALENRKDITVSSKLADPHLNTSFRRDIRGGCEMEQFQMLVDLVDSITLAPMEDRWVWNLEGSGEFSVASIRRKIDDSRLPTIGEKTRWVKFVPIKINVFAWKVTVNALPTRYNLSRRGMDIQSLSCPMCDCGIESTDHVFVGCDVSRQLGRMISNWWNTPLVEMDTIVVWKTWSSSIRLAPNLKSIFEDVWITMWWHALHPKWRAKVMAIEESKNLTTLSLDELIGNLKVYEEVIKKDSETVKRKREQSRSIALKARKESSDDDSSTSDSEDEEYAMAVRDFNKFFKRRGRFVRQPHEERII</sequence>
<dbReference type="EMBL" id="BQNB010019434">
    <property type="protein sequence ID" value="GJT85274.1"/>
    <property type="molecule type" value="Genomic_DNA"/>
</dbReference>
<evidence type="ECO:0000313" key="4">
    <source>
        <dbReference type="Proteomes" id="UP001151760"/>
    </source>
</evidence>
<dbReference type="SUPFAM" id="SSF54928">
    <property type="entry name" value="RNA-binding domain, RBD"/>
    <property type="match status" value="1"/>
</dbReference>
<evidence type="ECO:0000259" key="2">
    <source>
        <dbReference type="PROSITE" id="PS50878"/>
    </source>
</evidence>
<name>A0ABQ5HCV7_9ASTR</name>
<reference evidence="3" key="2">
    <citation type="submission" date="2022-01" db="EMBL/GenBank/DDBJ databases">
        <authorList>
            <person name="Yamashiro T."/>
            <person name="Shiraishi A."/>
            <person name="Satake H."/>
            <person name="Nakayama K."/>
        </authorList>
    </citation>
    <scope>NUCLEOTIDE SEQUENCE</scope>
</reference>
<dbReference type="Proteomes" id="UP001151760">
    <property type="component" value="Unassembled WGS sequence"/>
</dbReference>
<keyword evidence="3" id="KW-0548">Nucleotidyltransferase</keyword>
<organism evidence="3 4">
    <name type="scientific">Tanacetum coccineum</name>
    <dbReference type="NCBI Taxonomy" id="301880"/>
    <lineage>
        <taxon>Eukaryota</taxon>
        <taxon>Viridiplantae</taxon>
        <taxon>Streptophyta</taxon>
        <taxon>Embryophyta</taxon>
        <taxon>Tracheophyta</taxon>
        <taxon>Spermatophyta</taxon>
        <taxon>Magnoliopsida</taxon>
        <taxon>eudicotyledons</taxon>
        <taxon>Gunneridae</taxon>
        <taxon>Pentapetalae</taxon>
        <taxon>asterids</taxon>
        <taxon>campanulids</taxon>
        <taxon>Asterales</taxon>
        <taxon>Asteraceae</taxon>
        <taxon>Asteroideae</taxon>
        <taxon>Anthemideae</taxon>
        <taxon>Anthemidinae</taxon>
        <taxon>Tanacetum</taxon>
    </lineage>
</organism>
<dbReference type="InterPro" id="IPR026960">
    <property type="entry name" value="RVT-Znf"/>
</dbReference>
<comment type="caution">
    <text evidence="3">The sequence shown here is derived from an EMBL/GenBank/DDBJ whole genome shotgun (WGS) entry which is preliminary data.</text>
</comment>
<evidence type="ECO:0000256" key="1">
    <source>
        <dbReference type="SAM" id="MobiDB-lite"/>
    </source>
</evidence>
<dbReference type="Pfam" id="PF13966">
    <property type="entry name" value="zf-RVT"/>
    <property type="match status" value="1"/>
</dbReference>
<dbReference type="PANTHER" id="PTHR33116:SF77">
    <property type="entry name" value="RNA-DIRECTED DNA POLYMERASE"/>
    <property type="match status" value="1"/>
</dbReference>
<dbReference type="PROSITE" id="PS50878">
    <property type="entry name" value="RT_POL"/>
    <property type="match status" value="1"/>
</dbReference>
<dbReference type="GO" id="GO:0003964">
    <property type="term" value="F:RNA-directed DNA polymerase activity"/>
    <property type="evidence" value="ECO:0007669"/>
    <property type="project" value="UniProtKB-KW"/>
</dbReference>
<reference evidence="3" key="1">
    <citation type="journal article" date="2022" name="Int. J. Mol. Sci.">
        <title>Draft Genome of Tanacetum Coccineum: Genomic Comparison of Closely Related Tanacetum-Family Plants.</title>
        <authorList>
            <person name="Yamashiro T."/>
            <person name="Shiraishi A."/>
            <person name="Nakayama K."/>
            <person name="Satake H."/>
        </authorList>
    </citation>
    <scope>NUCLEOTIDE SEQUENCE</scope>
</reference>
<dbReference type="InterPro" id="IPR035979">
    <property type="entry name" value="RBD_domain_sf"/>
</dbReference>
<gene>
    <name evidence="3" type="ORF">Tco_1066991</name>
</gene>
<keyword evidence="3" id="KW-0695">RNA-directed DNA polymerase</keyword>
<proteinExistence type="predicted"/>
<evidence type="ECO:0000313" key="3">
    <source>
        <dbReference type="EMBL" id="GJT85274.1"/>
    </source>
</evidence>
<feature type="domain" description="Reverse transcriptase" evidence="2">
    <location>
        <begin position="829"/>
        <end position="1073"/>
    </location>
</feature>
<dbReference type="InterPro" id="IPR043502">
    <property type="entry name" value="DNA/RNA_pol_sf"/>
</dbReference>
<dbReference type="InterPro" id="IPR000477">
    <property type="entry name" value="RT_dom"/>
</dbReference>
<dbReference type="Gene3D" id="3.60.10.10">
    <property type="entry name" value="Endonuclease/exonuclease/phosphatase"/>
    <property type="match status" value="1"/>
</dbReference>
<feature type="compositionally biased region" description="Acidic residues" evidence="1">
    <location>
        <begin position="1538"/>
        <end position="1551"/>
    </location>
</feature>